<comment type="caution">
    <text evidence="1">The sequence shown here is derived from an EMBL/GenBank/DDBJ whole genome shotgun (WGS) entry which is preliminary data.</text>
</comment>
<gene>
    <name evidence="1" type="ORF">PGLA2088_LOCUS23395</name>
</gene>
<dbReference type="AlphaFoldDB" id="A0A813JQP2"/>
<dbReference type="Proteomes" id="UP000626109">
    <property type="component" value="Unassembled WGS sequence"/>
</dbReference>
<proteinExistence type="predicted"/>
<protein>
    <submittedName>
        <fullName evidence="1">Uncharacterized protein</fullName>
    </submittedName>
</protein>
<sequence length="258" mass="28682">AQELRRLSAELQEAKFALDRNRSTDWELRVRISRQREIAAKRCASSLSSSAVKGVLLAWRLAAGGGALAVRSLAQDRVLCAVATAAGRRFFAQAALALWRQASQLPRKERKVINFYSKLVSQLGMASVCAVFAAWRGFLGSAHQEEAPLRSVSVEVPPPPSEADEAEMLLRGFCSWRLALFGRLRLRSRQLRESQVFWEGRAVLLSAAATWRQFSKRSRSLRWGWQAQSLALLRAVLGTWRLAVFELRGLPSPGIAPG</sequence>
<accession>A0A813JQP2</accession>
<name>A0A813JQP2_POLGL</name>
<feature type="non-terminal residue" evidence="1">
    <location>
        <position position="258"/>
    </location>
</feature>
<evidence type="ECO:0000313" key="2">
    <source>
        <dbReference type="Proteomes" id="UP000626109"/>
    </source>
</evidence>
<evidence type="ECO:0000313" key="1">
    <source>
        <dbReference type="EMBL" id="CAE8683318.1"/>
    </source>
</evidence>
<feature type="non-terminal residue" evidence="1">
    <location>
        <position position="1"/>
    </location>
</feature>
<organism evidence="1 2">
    <name type="scientific">Polarella glacialis</name>
    <name type="common">Dinoflagellate</name>
    <dbReference type="NCBI Taxonomy" id="89957"/>
    <lineage>
        <taxon>Eukaryota</taxon>
        <taxon>Sar</taxon>
        <taxon>Alveolata</taxon>
        <taxon>Dinophyceae</taxon>
        <taxon>Suessiales</taxon>
        <taxon>Suessiaceae</taxon>
        <taxon>Polarella</taxon>
    </lineage>
</organism>
<dbReference type="EMBL" id="CAJNNW010026182">
    <property type="protein sequence ID" value="CAE8683318.1"/>
    <property type="molecule type" value="Genomic_DNA"/>
</dbReference>
<reference evidence="1" key="1">
    <citation type="submission" date="2021-02" db="EMBL/GenBank/DDBJ databases">
        <authorList>
            <person name="Dougan E. K."/>
            <person name="Rhodes N."/>
            <person name="Thang M."/>
            <person name="Chan C."/>
        </authorList>
    </citation>
    <scope>NUCLEOTIDE SEQUENCE</scope>
</reference>